<accession>A0ABS6WM27</accession>
<evidence type="ECO:0000313" key="2">
    <source>
        <dbReference type="EMBL" id="MBW3096477.1"/>
    </source>
</evidence>
<sequence length="106" mass="11154">MQDGDFWTTAADNFPGRHAATGIGPLKLACLFAGAAVVSALLLTPILAVDQSARIAYAPDAYDSILTGSIPARQTHSTYTIRKSILQQRPDAICIIHPGGRTSGDC</sequence>
<dbReference type="EMBL" id="JAHWQX010000001">
    <property type="protein sequence ID" value="MBW3096477.1"/>
    <property type="molecule type" value="Genomic_DNA"/>
</dbReference>
<dbReference type="RefSeq" id="WP_219200176.1">
    <property type="nucleotide sequence ID" value="NZ_JAHWQX010000001.1"/>
</dbReference>
<keyword evidence="1" id="KW-0812">Transmembrane</keyword>
<protein>
    <submittedName>
        <fullName evidence="2">Uncharacterized protein</fullName>
    </submittedName>
</protein>
<gene>
    <name evidence="2" type="ORF">KY465_04220</name>
</gene>
<feature type="transmembrane region" description="Helical" evidence="1">
    <location>
        <begin position="26"/>
        <end position="49"/>
    </location>
</feature>
<comment type="caution">
    <text evidence="2">The sequence shown here is derived from an EMBL/GenBank/DDBJ whole genome shotgun (WGS) entry which is preliminary data.</text>
</comment>
<evidence type="ECO:0000313" key="3">
    <source>
        <dbReference type="Proteomes" id="UP001430804"/>
    </source>
</evidence>
<keyword evidence="3" id="KW-1185">Reference proteome</keyword>
<organism evidence="2 3">
    <name type="scientific">Pseudohoeflea coraliihabitans</name>
    <dbReference type="NCBI Taxonomy" id="2860393"/>
    <lineage>
        <taxon>Bacteria</taxon>
        <taxon>Pseudomonadati</taxon>
        <taxon>Pseudomonadota</taxon>
        <taxon>Alphaproteobacteria</taxon>
        <taxon>Hyphomicrobiales</taxon>
        <taxon>Rhizobiaceae</taxon>
        <taxon>Pseudohoeflea</taxon>
    </lineage>
</organism>
<name>A0ABS6WM27_9HYPH</name>
<dbReference type="Proteomes" id="UP001430804">
    <property type="component" value="Unassembled WGS sequence"/>
</dbReference>
<keyword evidence="1" id="KW-1133">Transmembrane helix</keyword>
<proteinExistence type="predicted"/>
<evidence type="ECO:0000256" key="1">
    <source>
        <dbReference type="SAM" id="Phobius"/>
    </source>
</evidence>
<reference evidence="2" key="1">
    <citation type="submission" date="2021-07" db="EMBL/GenBank/DDBJ databases">
        <title>Pseudohoeflea marina sp. nov. a polyhydroxyalcanoate-producing bacterium.</title>
        <authorList>
            <person name="Zheng W."/>
            <person name="Yu S."/>
            <person name="Huang Y."/>
        </authorList>
    </citation>
    <scope>NUCLEOTIDE SEQUENCE</scope>
    <source>
        <strain evidence="2">DP4N28-3</strain>
    </source>
</reference>
<keyword evidence="1" id="KW-0472">Membrane</keyword>